<evidence type="ECO:0000256" key="7">
    <source>
        <dbReference type="SAM" id="MobiDB-lite"/>
    </source>
</evidence>
<evidence type="ECO:0000256" key="2">
    <source>
        <dbReference type="ARBA" id="ARBA00023125"/>
    </source>
</evidence>
<dbReference type="Pfam" id="PF24818">
    <property type="entry name" value="PH_TRF2_HOY1"/>
    <property type="match status" value="1"/>
</dbReference>
<dbReference type="GeneID" id="90039708"/>
<feature type="compositionally biased region" description="Low complexity" evidence="7">
    <location>
        <begin position="20"/>
        <end position="32"/>
    </location>
</feature>
<evidence type="ECO:0000256" key="3">
    <source>
        <dbReference type="ARBA" id="ARBA00023155"/>
    </source>
</evidence>
<dbReference type="RefSeq" id="XP_064767324.1">
    <property type="nucleotide sequence ID" value="XM_064914196.1"/>
</dbReference>
<dbReference type="PROSITE" id="PS00027">
    <property type="entry name" value="HOMEOBOX_1"/>
    <property type="match status" value="1"/>
</dbReference>
<dbReference type="Proteomes" id="UP001498771">
    <property type="component" value="Unassembled WGS sequence"/>
</dbReference>
<keyword evidence="2 5" id="KW-0238">DNA-binding</keyword>
<keyword evidence="4 5" id="KW-0539">Nucleus</keyword>
<keyword evidence="10" id="KW-1185">Reference proteome</keyword>
<feature type="region of interest" description="Disordered" evidence="7">
    <location>
        <begin position="654"/>
        <end position="678"/>
    </location>
</feature>
<dbReference type="SUPFAM" id="SSF46689">
    <property type="entry name" value="Homeodomain-like"/>
    <property type="match status" value="1"/>
</dbReference>
<evidence type="ECO:0000256" key="5">
    <source>
        <dbReference type="PROSITE-ProRule" id="PRU00108"/>
    </source>
</evidence>
<dbReference type="Gene3D" id="1.10.10.60">
    <property type="entry name" value="Homeodomain-like"/>
    <property type="match status" value="1"/>
</dbReference>
<dbReference type="InterPro" id="IPR051000">
    <property type="entry name" value="Homeobox_DNA-bind_prot"/>
</dbReference>
<feature type="compositionally biased region" description="Low complexity" evidence="7">
    <location>
        <begin position="663"/>
        <end position="678"/>
    </location>
</feature>
<proteinExistence type="predicted"/>
<dbReference type="InterPro" id="IPR057939">
    <property type="entry name" value="TRF2_HOY1_PH"/>
</dbReference>
<reference evidence="9 10" key="1">
    <citation type="submission" date="2024-03" db="EMBL/GenBank/DDBJ databases">
        <title>Genome-scale model development and genomic sequencing of the oleaginous clade Lipomyces.</title>
        <authorList>
            <consortium name="Lawrence Berkeley National Laboratory"/>
            <person name="Czajka J.J."/>
            <person name="Han Y."/>
            <person name="Kim J."/>
            <person name="Mondo S.J."/>
            <person name="Hofstad B.A."/>
            <person name="Robles A."/>
            <person name="Haridas S."/>
            <person name="Riley R."/>
            <person name="LaButti K."/>
            <person name="Pangilinan J."/>
            <person name="Andreopoulos W."/>
            <person name="Lipzen A."/>
            <person name="Yan J."/>
            <person name="Wang M."/>
            <person name="Ng V."/>
            <person name="Grigoriev I.V."/>
            <person name="Spatafora J.W."/>
            <person name="Magnuson J.K."/>
            <person name="Baker S.E."/>
            <person name="Pomraning K.R."/>
        </authorList>
    </citation>
    <scope>NUCLEOTIDE SEQUENCE [LARGE SCALE GENOMIC DNA]</scope>
    <source>
        <strain evidence="9 10">Phaff 52-87</strain>
    </source>
</reference>
<protein>
    <recommendedName>
        <fullName evidence="8">Homeobox domain-containing protein</fullName>
    </recommendedName>
</protein>
<dbReference type="InterPro" id="IPR017970">
    <property type="entry name" value="Homeobox_CS"/>
</dbReference>
<sequence length="759" mass="79109">MDIDAVFEEFTVAPDDSATLSPASSPGDLSSSERSTDGQQQSTPTPLFSSTFSSSNNTNSNNANMQTYSASSQLSSMTTSAEPQSQPQPQSSASSSSRRSLARKSTLTQQQKNNKRQRASSEQLVILENEFALNPAPNAKTRIRIADQINMTERSVQIWFQNRRAKIKSLAKKSIEAGEESDQIPDSMKHYLAQASGPSAGTSSAFFARAFGLGQGAPNKAALARSASFSNMSDHSYYMRNYASTNFNNADVVAPSASSTNNSKTPVCQFTARSLTIGSWRRVAGTAMDLVIFYSPSQSRFTYYINNDSVGFKIEFPFSAVKQIFVQPAPSTGEDAGEAGDESAVSAQGDIVVILSHPPQFYMESSGSTSGWFETDDFTEDQQASRVMEHRFSGPLKVLEQQLSELLCLRTDMLTATTRANRSSSASSASTTTTSSSTTKMLNALSFTTSAPVSPLVAGAVVESGGGLAPFPTQTTTAGFGSSAAGMPFSFAPQYAPSSGFAVPAGKPRTHRRTRSRSVPATIDFSYMNAASPGFMYHSDMAAMSAASSQAAAVAAAAAAAAAQAASHTPSMNEAISQTAQTSGVPADVDVPAGTSSLQMAPLVQDLGGSTRSPGLGMGGQHLRIDTASAPATPFLDPYSYALLSANSTTGGAPEGNYSELLTPNPSAAASVPATAPTPSDLEPGMNPYWMHAAGGGSEDIVVEDMGLAVAAAGDVSAEAAIFENQFVEPDFGGGPTTETTSAGDELLDIGLLGINGGV</sequence>
<dbReference type="Pfam" id="PF00046">
    <property type="entry name" value="Homeodomain"/>
    <property type="match status" value="1"/>
</dbReference>
<feature type="compositionally biased region" description="Low complexity" evidence="7">
    <location>
        <begin position="42"/>
        <end position="105"/>
    </location>
</feature>
<dbReference type="CDD" id="cd00086">
    <property type="entry name" value="homeodomain"/>
    <property type="match status" value="1"/>
</dbReference>
<accession>A0ABR1F368</accession>
<dbReference type="PANTHER" id="PTHR24324">
    <property type="entry name" value="HOMEOBOX PROTEIN HHEX"/>
    <property type="match status" value="1"/>
</dbReference>
<keyword evidence="3 5" id="KW-0371">Homeobox</keyword>
<dbReference type="PANTHER" id="PTHR24324:SF5">
    <property type="entry name" value="HEMATOPOIETICALLY-EXPRESSED HOMEOBOX PROTEIN HHEX"/>
    <property type="match status" value="1"/>
</dbReference>
<comment type="caution">
    <text evidence="9">The sequence shown here is derived from an EMBL/GenBank/DDBJ whole genome shotgun (WGS) entry which is preliminary data.</text>
</comment>
<feature type="region of interest" description="Disordered" evidence="7">
    <location>
        <begin position="10"/>
        <end position="121"/>
    </location>
</feature>
<evidence type="ECO:0000259" key="8">
    <source>
        <dbReference type="PROSITE" id="PS50071"/>
    </source>
</evidence>
<evidence type="ECO:0000313" key="10">
    <source>
        <dbReference type="Proteomes" id="UP001498771"/>
    </source>
</evidence>
<comment type="subcellular location">
    <subcellularLocation>
        <location evidence="1 5 6">Nucleus</location>
    </subcellularLocation>
</comment>
<dbReference type="SMART" id="SM00389">
    <property type="entry name" value="HOX"/>
    <property type="match status" value="1"/>
</dbReference>
<name>A0ABR1F368_9ASCO</name>
<evidence type="ECO:0000256" key="6">
    <source>
        <dbReference type="RuleBase" id="RU000682"/>
    </source>
</evidence>
<dbReference type="InterPro" id="IPR001356">
    <property type="entry name" value="HD"/>
</dbReference>
<evidence type="ECO:0000256" key="4">
    <source>
        <dbReference type="ARBA" id="ARBA00023242"/>
    </source>
</evidence>
<evidence type="ECO:0000313" key="9">
    <source>
        <dbReference type="EMBL" id="KAK7204291.1"/>
    </source>
</evidence>
<gene>
    <name evidence="9" type="ORF">BZA70DRAFT_290267</name>
</gene>
<dbReference type="EMBL" id="JBBJBU010000008">
    <property type="protein sequence ID" value="KAK7204291.1"/>
    <property type="molecule type" value="Genomic_DNA"/>
</dbReference>
<dbReference type="PROSITE" id="PS50071">
    <property type="entry name" value="HOMEOBOX_2"/>
    <property type="match status" value="1"/>
</dbReference>
<feature type="DNA-binding region" description="Homeobox" evidence="5">
    <location>
        <begin position="112"/>
        <end position="171"/>
    </location>
</feature>
<dbReference type="InterPro" id="IPR009057">
    <property type="entry name" value="Homeodomain-like_sf"/>
</dbReference>
<organism evidence="9 10">
    <name type="scientific">Myxozyma melibiosi</name>
    <dbReference type="NCBI Taxonomy" id="54550"/>
    <lineage>
        <taxon>Eukaryota</taxon>
        <taxon>Fungi</taxon>
        <taxon>Dikarya</taxon>
        <taxon>Ascomycota</taxon>
        <taxon>Saccharomycotina</taxon>
        <taxon>Lipomycetes</taxon>
        <taxon>Lipomycetales</taxon>
        <taxon>Lipomycetaceae</taxon>
        <taxon>Myxozyma</taxon>
    </lineage>
</organism>
<evidence type="ECO:0000256" key="1">
    <source>
        <dbReference type="ARBA" id="ARBA00004123"/>
    </source>
</evidence>
<feature type="domain" description="Homeobox" evidence="8">
    <location>
        <begin position="110"/>
        <end position="170"/>
    </location>
</feature>